<reference evidence="3" key="1">
    <citation type="submission" date="2021-12" db="EMBL/GenBank/DDBJ databases">
        <authorList>
            <person name="King R."/>
        </authorList>
    </citation>
    <scope>NUCLEOTIDE SEQUENCE</scope>
</reference>
<dbReference type="EMBL" id="OU893333">
    <property type="protein sequence ID" value="CAG9788549.1"/>
    <property type="molecule type" value="Genomic_DNA"/>
</dbReference>
<proteinExistence type="predicted"/>
<evidence type="ECO:0000256" key="2">
    <source>
        <dbReference type="SAM" id="SignalP"/>
    </source>
</evidence>
<organism evidence="3 4">
    <name type="scientific">Diatraea saccharalis</name>
    <name type="common">sugarcane borer</name>
    <dbReference type="NCBI Taxonomy" id="40085"/>
    <lineage>
        <taxon>Eukaryota</taxon>
        <taxon>Metazoa</taxon>
        <taxon>Ecdysozoa</taxon>
        <taxon>Arthropoda</taxon>
        <taxon>Hexapoda</taxon>
        <taxon>Insecta</taxon>
        <taxon>Pterygota</taxon>
        <taxon>Neoptera</taxon>
        <taxon>Endopterygota</taxon>
        <taxon>Lepidoptera</taxon>
        <taxon>Glossata</taxon>
        <taxon>Ditrysia</taxon>
        <taxon>Pyraloidea</taxon>
        <taxon>Crambidae</taxon>
        <taxon>Crambinae</taxon>
        <taxon>Diatraea</taxon>
    </lineage>
</organism>
<dbReference type="OrthoDB" id="10261302at2759"/>
<gene>
    <name evidence="3" type="ORF">DIATSA_LOCUS6346</name>
</gene>
<evidence type="ECO:0000256" key="1">
    <source>
        <dbReference type="SAM" id="MobiDB-lite"/>
    </source>
</evidence>
<sequence>MVYFKSSLAGVLVVIAFTVTNSQPYEVKGNLPDINLIVDFLQKILKPYIDSAPNASPNFRTSYKVSNIEKFVNKKVEELKALLDDHVDVPLETENNSNITLEGDDETTIIEFLPPANKTKLHRNQLVSHKDSLKTNIKKYKKMREKIKKALLKETVSEKTQRMVTKTFDKIIAELISNQCTWNSTANEMKRKRNGIEKSAVITRRWSQKWKKLKEQYLRSVGTNQSNAQFPGVKLYRFFEQFHDFLSHIVDDTDKISDRYKIVCQFVEHSDYRDSALRKGSKMKFNCDNFKICSGEIRTFLVNLYNVLNNTAVSTFRNYASMYVRDVNTDPSNEKEAVVMTVNEIGDLVEQKVEDAFKMQTRKLHLDTKKDKDDNIKALRRYIHNLIDYTNNNIKKDLPQNLRPLKPKLQHSIFQDLNVNLDLDLHNLKDAMERGLCEKFITCNGKFIERRQNNGVMLADYFRNNLYVKLQMYLDDETKEKLSEKLRQTTEINVVELKKKKHKNKPKNHKGKKHKKTHSTRFTMKLIDPEIERRHINVNITRTTLISTTSNTKSYVNITHIKSTPSTPDKVVSIKYTTEMYRD</sequence>
<dbReference type="Proteomes" id="UP001153714">
    <property type="component" value="Chromosome 2"/>
</dbReference>
<accession>A0A9N9R2Z3</accession>
<dbReference type="AlphaFoldDB" id="A0A9N9R2Z3"/>
<feature type="signal peptide" evidence="2">
    <location>
        <begin position="1"/>
        <end position="22"/>
    </location>
</feature>
<evidence type="ECO:0000313" key="3">
    <source>
        <dbReference type="EMBL" id="CAG9788549.1"/>
    </source>
</evidence>
<reference evidence="3" key="2">
    <citation type="submission" date="2022-10" db="EMBL/GenBank/DDBJ databases">
        <authorList>
            <consortium name="ENA_rothamsted_submissions"/>
            <consortium name="culmorum"/>
            <person name="King R."/>
        </authorList>
    </citation>
    <scope>NUCLEOTIDE SEQUENCE</scope>
</reference>
<keyword evidence="2" id="KW-0732">Signal</keyword>
<feature type="chain" id="PRO_5040203719" evidence="2">
    <location>
        <begin position="23"/>
        <end position="583"/>
    </location>
</feature>
<feature type="region of interest" description="Disordered" evidence="1">
    <location>
        <begin position="499"/>
        <end position="519"/>
    </location>
</feature>
<keyword evidence="4" id="KW-1185">Reference proteome</keyword>
<evidence type="ECO:0000313" key="4">
    <source>
        <dbReference type="Proteomes" id="UP001153714"/>
    </source>
</evidence>
<protein>
    <submittedName>
        <fullName evidence="3">Uncharacterized protein</fullName>
    </submittedName>
</protein>
<name>A0A9N9R2Z3_9NEOP</name>